<dbReference type="Proteomes" id="UP000799444">
    <property type="component" value="Unassembled WGS sequence"/>
</dbReference>
<dbReference type="EMBL" id="ML996253">
    <property type="protein sequence ID" value="KAF2729204.1"/>
    <property type="molecule type" value="Genomic_DNA"/>
</dbReference>
<feature type="region of interest" description="Disordered" evidence="1">
    <location>
        <begin position="424"/>
        <end position="458"/>
    </location>
</feature>
<feature type="region of interest" description="Disordered" evidence="1">
    <location>
        <begin position="263"/>
        <end position="332"/>
    </location>
</feature>
<name>A0A9P4QMF7_9PLEO</name>
<feature type="compositionally biased region" description="Basic and acidic residues" evidence="1">
    <location>
        <begin position="449"/>
        <end position="458"/>
    </location>
</feature>
<evidence type="ECO:0000313" key="3">
    <source>
        <dbReference type="EMBL" id="KAF2729204.1"/>
    </source>
</evidence>
<feature type="compositionally biased region" description="Basic and acidic residues" evidence="1">
    <location>
        <begin position="263"/>
        <end position="277"/>
    </location>
</feature>
<gene>
    <name evidence="3" type="ORF">EJ04DRAFT_589486</name>
</gene>
<accession>A0A9P4QMF7</accession>
<dbReference type="InterPro" id="IPR057678">
    <property type="entry name" value="DUF7918"/>
</dbReference>
<sequence length="458" mass="51013">MPTYRSISVSLHSQFDVGKLPEYLPKPNSFYAERGIEGSIPEIIDEKTSTFSVYIPVLPGSQFWISYSIAPPVPDEQQFLFKLFINNAHIVSWCCGKKEGWKGRSMFALFEREEDENGKKRVEKRALFFAAPDREDGEWKGVTDPFDPNAHVEIRVYRASARKRVDREIEVYAKTAHGSNGRGIDLVNAGRAGAEHPKRFYKFALIDPVDQPFATFRYYYRTWGQLEELCLFQEGTDEPAMSIIEPSSFEPGPADPEKMAIETKQSDSDDVFKESGEGKGGNIKRSYYVPRGAPDSRNGRPQSSFHEPVCVSRDLQPRSQSQGEVRHSGLGTPPRFYGLSALPPVKFELPAPPTRSLPSIPPKHDVSSTEYRPHPAYPVEDWAMKTPSPVKSMRDGISTPPLGARRGFGGLSIMNAVSNAWRRRGLPNSGTASDTCSHTTPSGSASQEDDIHGIGRAL</sequence>
<organism evidence="3 4">
    <name type="scientific">Polyplosphaeria fusca</name>
    <dbReference type="NCBI Taxonomy" id="682080"/>
    <lineage>
        <taxon>Eukaryota</taxon>
        <taxon>Fungi</taxon>
        <taxon>Dikarya</taxon>
        <taxon>Ascomycota</taxon>
        <taxon>Pezizomycotina</taxon>
        <taxon>Dothideomycetes</taxon>
        <taxon>Pleosporomycetidae</taxon>
        <taxon>Pleosporales</taxon>
        <taxon>Tetraplosphaeriaceae</taxon>
        <taxon>Polyplosphaeria</taxon>
    </lineage>
</organism>
<proteinExistence type="predicted"/>
<dbReference type="AlphaFoldDB" id="A0A9P4QMF7"/>
<feature type="compositionally biased region" description="Polar residues" evidence="1">
    <location>
        <begin position="428"/>
        <end position="446"/>
    </location>
</feature>
<dbReference type="Pfam" id="PF25534">
    <property type="entry name" value="DUF7918"/>
    <property type="match status" value="1"/>
</dbReference>
<comment type="caution">
    <text evidence="3">The sequence shown here is derived from an EMBL/GenBank/DDBJ whole genome shotgun (WGS) entry which is preliminary data.</text>
</comment>
<reference evidence="3" key="1">
    <citation type="journal article" date="2020" name="Stud. Mycol.">
        <title>101 Dothideomycetes genomes: a test case for predicting lifestyles and emergence of pathogens.</title>
        <authorList>
            <person name="Haridas S."/>
            <person name="Albert R."/>
            <person name="Binder M."/>
            <person name="Bloem J."/>
            <person name="Labutti K."/>
            <person name="Salamov A."/>
            <person name="Andreopoulos B."/>
            <person name="Baker S."/>
            <person name="Barry K."/>
            <person name="Bills G."/>
            <person name="Bluhm B."/>
            <person name="Cannon C."/>
            <person name="Castanera R."/>
            <person name="Culley D."/>
            <person name="Daum C."/>
            <person name="Ezra D."/>
            <person name="Gonzalez J."/>
            <person name="Henrissat B."/>
            <person name="Kuo A."/>
            <person name="Liang C."/>
            <person name="Lipzen A."/>
            <person name="Lutzoni F."/>
            <person name="Magnuson J."/>
            <person name="Mondo S."/>
            <person name="Nolan M."/>
            <person name="Ohm R."/>
            <person name="Pangilinan J."/>
            <person name="Park H.-J."/>
            <person name="Ramirez L."/>
            <person name="Alfaro M."/>
            <person name="Sun H."/>
            <person name="Tritt A."/>
            <person name="Yoshinaga Y."/>
            <person name="Zwiers L.-H."/>
            <person name="Turgeon B."/>
            <person name="Goodwin S."/>
            <person name="Spatafora J."/>
            <person name="Crous P."/>
            <person name="Grigoriev I."/>
        </authorList>
    </citation>
    <scope>NUCLEOTIDE SEQUENCE</scope>
    <source>
        <strain evidence="3">CBS 125425</strain>
    </source>
</reference>
<feature type="domain" description="DUF7918" evidence="2">
    <location>
        <begin position="46"/>
        <end position="231"/>
    </location>
</feature>
<keyword evidence="4" id="KW-1185">Reference proteome</keyword>
<evidence type="ECO:0000256" key="1">
    <source>
        <dbReference type="SAM" id="MobiDB-lite"/>
    </source>
</evidence>
<dbReference type="OrthoDB" id="436496at2759"/>
<evidence type="ECO:0000313" key="4">
    <source>
        <dbReference type="Proteomes" id="UP000799444"/>
    </source>
</evidence>
<evidence type="ECO:0000259" key="2">
    <source>
        <dbReference type="Pfam" id="PF25534"/>
    </source>
</evidence>
<protein>
    <recommendedName>
        <fullName evidence="2">DUF7918 domain-containing protein</fullName>
    </recommendedName>
</protein>